<feature type="region of interest" description="Disordered" evidence="1">
    <location>
        <begin position="437"/>
        <end position="458"/>
    </location>
</feature>
<reference evidence="4" key="1">
    <citation type="submission" date="2015-09" db="EMBL/GenBank/DDBJ databases">
        <authorList>
            <consortium name="Pathogen Informatics"/>
        </authorList>
    </citation>
    <scope>NUCLEOTIDE SEQUENCE [LARGE SCALE GENOMIC DNA]</scope>
    <source>
        <strain evidence="4">Lake Konstanz</strain>
    </source>
</reference>
<evidence type="ECO:0000256" key="1">
    <source>
        <dbReference type="SAM" id="MobiDB-lite"/>
    </source>
</evidence>
<organism evidence="3 4">
    <name type="scientific">Bodo saltans</name>
    <name type="common">Flagellated protozoan</name>
    <dbReference type="NCBI Taxonomy" id="75058"/>
    <lineage>
        <taxon>Eukaryota</taxon>
        <taxon>Discoba</taxon>
        <taxon>Euglenozoa</taxon>
        <taxon>Kinetoplastea</taxon>
        <taxon>Metakinetoplastina</taxon>
        <taxon>Eubodonida</taxon>
        <taxon>Bodonidae</taxon>
        <taxon>Bodo</taxon>
    </lineage>
</organism>
<keyword evidence="2" id="KW-0472">Membrane</keyword>
<feature type="compositionally biased region" description="Polar residues" evidence="1">
    <location>
        <begin position="448"/>
        <end position="458"/>
    </location>
</feature>
<feature type="compositionally biased region" description="Polar residues" evidence="1">
    <location>
        <begin position="254"/>
        <end position="263"/>
    </location>
</feature>
<accession>A0A0S4JE84</accession>
<proteinExistence type="predicted"/>
<feature type="region of interest" description="Disordered" evidence="1">
    <location>
        <begin position="251"/>
        <end position="286"/>
    </location>
</feature>
<feature type="region of interest" description="Disordered" evidence="1">
    <location>
        <begin position="151"/>
        <end position="177"/>
    </location>
</feature>
<evidence type="ECO:0000256" key="2">
    <source>
        <dbReference type="SAM" id="Phobius"/>
    </source>
</evidence>
<dbReference type="AlphaFoldDB" id="A0A0S4JE84"/>
<evidence type="ECO:0000313" key="4">
    <source>
        <dbReference type="Proteomes" id="UP000051952"/>
    </source>
</evidence>
<keyword evidence="2" id="KW-1133">Transmembrane helix</keyword>
<keyword evidence="4" id="KW-1185">Reference proteome</keyword>
<name>A0A0S4JE84_BODSA</name>
<evidence type="ECO:0000313" key="3">
    <source>
        <dbReference type="EMBL" id="CUG89792.1"/>
    </source>
</evidence>
<feature type="transmembrane region" description="Helical" evidence="2">
    <location>
        <begin position="572"/>
        <end position="594"/>
    </location>
</feature>
<keyword evidence="2 3" id="KW-0812">Transmembrane</keyword>
<feature type="region of interest" description="Disordered" evidence="1">
    <location>
        <begin position="18"/>
        <end position="39"/>
    </location>
</feature>
<dbReference type="Proteomes" id="UP000051952">
    <property type="component" value="Unassembled WGS sequence"/>
</dbReference>
<gene>
    <name evidence="3" type="ORF">BSAL_23435</name>
</gene>
<feature type="region of interest" description="Disordered" evidence="1">
    <location>
        <begin position="79"/>
        <end position="98"/>
    </location>
</feature>
<protein>
    <submittedName>
        <fullName evidence="3">Transmembrane protein, putative</fullName>
    </submittedName>
</protein>
<dbReference type="EMBL" id="CYKH01001771">
    <property type="protein sequence ID" value="CUG89792.1"/>
    <property type="molecule type" value="Genomic_DNA"/>
</dbReference>
<dbReference type="VEuPathDB" id="TriTrypDB:BSAL_23435"/>
<sequence>ATEEILEDMFVVQAMGPKERQRAVDSTQNAWRSDPRRRDFERSIASRNRVLAGSPSSPSTMLKMQMLFCPYYEVDQHSSCSSSHHEDDAAVAPHPPPRRLSIPSSATYIGDNACDCYVADSLLVTVSSGKSGDAESLVTAYFHPSLLSASASPEVGSDDAPRRGSGSGSSGSPQQRTYTTRSIFIASQGTLTCTVLESATGSSTGWSAVDTNSKTVVLMFDVSAMRTFLWDPFTGAVVALGQRLPRQFPWSRASEGNSTTDSVGASAASHHHHHHHPTDHPMPHRTTSAATTVECQEMFVLTPKQQAAILLQLDDPQPPPGVQRTTTSTNINGSIPAQSLSLITASTVLAFLSVERSGLGGGEKRQYFLNFTTLDASLKTKLLLKGKSLLATLPSSAEVIIAMWTASSAPPHPLFEATECGIGAIIRFGRAMLETVTARPQPPPGVQRTPSTTNGGIPAQSPSLITASTVLAFLSVERSGLGGGEKRQYFLNFTTLDASLKTKLLLKGKSLLATLPSSAEVIIAMWTASSAPPHPLFEATECGIGAIIRFGRAMLEKLRSGEQEKTSRRMVWAIWASVVVMGLSFVTTVLTLVYNGWWLHMQFLFSPSSSSAAPHAAGSALSYEG</sequence>
<feature type="non-terminal residue" evidence="3">
    <location>
        <position position="1"/>
    </location>
</feature>